<protein>
    <submittedName>
        <fullName evidence="2">Uncharacterized protein</fullName>
    </submittedName>
</protein>
<accession>A0ABR4C224</accession>
<feature type="compositionally biased region" description="Polar residues" evidence="1">
    <location>
        <begin position="32"/>
        <end position="43"/>
    </location>
</feature>
<evidence type="ECO:0000256" key="1">
    <source>
        <dbReference type="SAM" id="MobiDB-lite"/>
    </source>
</evidence>
<dbReference type="Proteomes" id="UP001595075">
    <property type="component" value="Unassembled WGS sequence"/>
</dbReference>
<dbReference type="EMBL" id="JAZHXI010000014">
    <property type="protein sequence ID" value="KAL2063948.1"/>
    <property type="molecule type" value="Genomic_DNA"/>
</dbReference>
<proteinExistence type="predicted"/>
<comment type="caution">
    <text evidence="2">The sequence shown here is derived from an EMBL/GenBank/DDBJ whole genome shotgun (WGS) entry which is preliminary data.</text>
</comment>
<gene>
    <name evidence="2" type="ORF">VTL71DRAFT_4442</name>
</gene>
<feature type="compositionally biased region" description="Basic and acidic residues" evidence="1">
    <location>
        <begin position="80"/>
        <end position="102"/>
    </location>
</feature>
<reference evidence="2 3" key="1">
    <citation type="journal article" date="2024" name="Commun. Biol.">
        <title>Comparative genomic analysis of thermophilic fungi reveals convergent evolutionary adaptations and gene losses.</title>
        <authorList>
            <person name="Steindorff A.S."/>
            <person name="Aguilar-Pontes M.V."/>
            <person name="Robinson A.J."/>
            <person name="Andreopoulos B."/>
            <person name="LaButti K."/>
            <person name="Kuo A."/>
            <person name="Mondo S."/>
            <person name="Riley R."/>
            <person name="Otillar R."/>
            <person name="Haridas S."/>
            <person name="Lipzen A."/>
            <person name="Grimwood J."/>
            <person name="Schmutz J."/>
            <person name="Clum A."/>
            <person name="Reid I.D."/>
            <person name="Moisan M.C."/>
            <person name="Butler G."/>
            <person name="Nguyen T.T.M."/>
            <person name="Dewar K."/>
            <person name="Conant G."/>
            <person name="Drula E."/>
            <person name="Henrissat B."/>
            <person name="Hansel C."/>
            <person name="Singer S."/>
            <person name="Hutchinson M.I."/>
            <person name="de Vries R.P."/>
            <person name="Natvig D.O."/>
            <person name="Powell A.J."/>
            <person name="Tsang A."/>
            <person name="Grigoriev I.V."/>
        </authorList>
    </citation>
    <scope>NUCLEOTIDE SEQUENCE [LARGE SCALE GENOMIC DNA]</scope>
    <source>
        <strain evidence="2 3">CBS 494.80</strain>
    </source>
</reference>
<feature type="region of interest" description="Disordered" evidence="1">
    <location>
        <begin position="80"/>
        <end position="108"/>
    </location>
</feature>
<feature type="region of interest" description="Disordered" evidence="1">
    <location>
        <begin position="23"/>
        <end position="45"/>
    </location>
</feature>
<evidence type="ECO:0000313" key="2">
    <source>
        <dbReference type="EMBL" id="KAL2063948.1"/>
    </source>
</evidence>
<organism evidence="2 3">
    <name type="scientific">Oculimacula yallundae</name>
    <dbReference type="NCBI Taxonomy" id="86028"/>
    <lineage>
        <taxon>Eukaryota</taxon>
        <taxon>Fungi</taxon>
        <taxon>Dikarya</taxon>
        <taxon>Ascomycota</taxon>
        <taxon>Pezizomycotina</taxon>
        <taxon>Leotiomycetes</taxon>
        <taxon>Helotiales</taxon>
        <taxon>Ploettnerulaceae</taxon>
        <taxon>Oculimacula</taxon>
    </lineage>
</organism>
<sequence length="218" mass="24989">MLEGMPISEVRNANTWTRMITQTDDKSKRKAMTTSNQTSTVRSSIRKTARTFDTIAQNIKLKRPEEKVRRSLATANMKTEENNIEEPKKCETHEESPIEKQHPGSKAKPEFPTPKYHEELTNIQAKLDLVFTTKLIETYTIRDGRASMQYRLKNLTARTKSLFADLKNRKRFYAIANRLLSGDGLDANMGRLDRDVMWFVAELKCGQISSESTATIVE</sequence>
<evidence type="ECO:0000313" key="3">
    <source>
        <dbReference type="Proteomes" id="UP001595075"/>
    </source>
</evidence>
<keyword evidence="3" id="KW-1185">Reference proteome</keyword>
<name>A0ABR4C224_9HELO</name>